<keyword evidence="2" id="KW-0723">Serine/threonine-protein kinase</keyword>
<dbReference type="Gene3D" id="3.30.200.20">
    <property type="entry name" value="Phosphorylase Kinase, domain 1"/>
    <property type="match status" value="1"/>
</dbReference>
<protein>
    <recommendedName>
        <fullName evidence="1">non-specific serine/threonine protein kinase</fullName>
        <ecNumber evidence="1">2.7.11.1</ecNumber>
    </recommendedName>
</protein>
<evidence type="ECO:0000259" key="10">
    <source>
        <dbReference type="PROSITE" id="PS50011"/>
    </source>
</evidence>
<comment type="catalytic activity">
    <reaction evidence="8">
        <text>L-seryl-[protein] + ATP = O-phospho-L-seryl-[protein] + ADP + H(+)</text>
        <dbReference type="Rhea" id="RHEA:17989"/>
        <dbReference type="Rhea" id="RHEA-COMP:9863"/>
        <dbReference type="Rhea" id="RHEA-COMP:11604"/>
        <dbReference type="ChEBI" id="CHEBI:15378"/>
        <dbReference type="ChEBI" id="CHEBI:29999"/>
        <dbReference type="ChEBI" id="CHEBI:30616"/>
        <dbReference type="ChEBI" id="CHEBI:83421"/>
        <dbReference type="ChEBI" id="CHEBI:456216"/>
        <dbReference type="EC" id="2.7.11.1"/>
    </reaction>
</comment>
<evidence type="ECO:0000256" key="6">
    <source>
        <dbReference type="ARBA" id="ARBA00022840"/>
    </source>
</evidence>
<dbReference type="AlphaFoldDB" id="A0A238BNV7"/>
<evidence type="ECO:0000256" key="9">
    <source>
        <dbReference type="PROSITE-ProRule" id="PRU10141"/>
    </source>
</evidence>
<dbReference type="GO" id="GO:0035556">
    <property type="term" value="P:intracellular signal transduction"/>
    <property type="evidence" value="ECO:0007669"/>
    <property type="project" value="TreeGrafter"/>
</dbReference>
<evidence type="ECO:0000256" key="3">
    <source>
        <dbReference type="ARBA" id="ARBA00022679"/>
    </source>
</evidence>
<dbReference type="SMART" id="SM01331">
    <property type="entry name" value="DUF3635"/>
    <property type="match status" value="1"/>
</dbReference>
<keyword evidence="3" id="KW-0808">Transferase</keyword>
<evidence type="ECO:0000256" key="2">
    <source>
        <dbReference type="ARBA" id="ARBA00022527"/>
    </source>
</evidence>
<keyword evidence="6 9" id="KW-0067">ATP-binding</keyword>
<evidence type="ECO:0000256" key="8">
    <source>
        <dbReference type="ARBA" id="ARBA00048679"/>
    </source>
</evidence>
<gene>
    <name evidence="11" type="ORF">X798_06314</name>
</gene>
<organism evidence="11 12">
    <name type="scientific">Onchocerca flexuosa</name>
    <dbReference type="NCBI Taxonomy" id="387005"/>
    <lineage>
        <taxon>Eukaryota</taxon>
        <taxon>Metazoa</taxon>
        <taxon>Ecdysozoa</taxon>
        <taxon>Nematoda</taxon>
        <taxon>Chromadorea</taxon>
        <taxon>Rhabditida</taxon>
        <taxon>Spirurina</taxon>
        <taxon>Spiruromorpha</taxon>
        <taxon>Filarioidea</taxon>
        <taxon>Onchocercidae</taxon>
        <taxon>Onchocerca</taxon>
    </lineage>
</organism>
<dbReference type="Pfam" id="PF12330">
    <property type="entry name" value="Haspin_kinase"/>
    <property type="match status" value="1"/>
</dbReference>
<dbReference type="PROSITE" id="PS00107">
    <property type="entry name" value="PROTEIN_KINASE_ATP"/>
    <property type="match status" value="1"/>
</dbReference>
<dbReference type="Gene3D" id="1.10.510.10">
    <property type="entry name" value="Transferase(Phosphotransferase) domain 1"/>
    <property type="match status" value="1"/>
</dbReference>
<dbReference type="PANTHER" id="PTHR24419">
    <property type="entry name" value="INTERLEUKIN-1 RECEPTOR-ASSOCIATED KINASE"/>
    <property type="match status" value="1"/>
</dbReference>
<reference evidence="11 12" key="1">
    <citation type="submission" date="2015-12" db="EMBL/GenBank/DDBJ databases">
        <title>Draft genome of the nematode, Onchocerca flexuosa.</title>
        <authorList>
            <person name="Mitreva M."/>
        </authorList>
    </citation>
    <scope>NUCLEOTIDE SEQUENCE [LARGE SCALE GENOMIC DNA]</scope>
    <source>
        <strain evidence="11">Red Deer</strain>
    </source>
</reference>
<dbReference type="PANTHER" id="PTHR24419:SF18">
    <property type="entry name" value="SERINE_THREONINE-PROTEIN KINASE HASPIN"/>
    <property type="match status" value="1"/>
</dbReference>
<evidence type="ECO:0000256" key="1">
    <source>
        <dbReference type="ARBA" id="ARBA00012513"/>
    </source>
</evidence>
<evidence type="ECO:0000256" key="7">
    <source>
        <dbReference type="ARBA" id="ARBA00047899"/>
    </source>
</evidence>
<feature type="binding site" evidence="9">
    <location>
        <position position="402"/>
    </location>
    <ligand>
        <name>ATP</name>
        <dbReference type="ChEBI" id="CHEBI:30616"/>
    </ligand>
</feature>
<proteinExistence type="predicted"/>
<dbReference type="InterPro" id="IPR017441">
    <property type="entry name" value="Protein_kinase_ATP_BS"/>
</dbReference>
<dbReference type="InterPro" id="IPR000719">
    <property type="entry name" value="Prot_kinase_dom"/>
</dbReference>
<name>A0A238BNV7_9BILA</name>
<dbReference type="EC" id="2.7.11.1" evidence="1"/>
<dbReference type="OrthoDB" id="21018at2759"/>
<dbReference type="InterPro" id="IPR024604">
    <property type="entry name" value="GSG2_C"/>
</dbReference>
<dbReference type="SMART" id="SM00220">
    <property type="entry name" value="S_TKc"/>
    <property type="match status" value="1"/>
</dbReference>
<evidence type="ECO:0000313" key="11">
    <source>
        <dbReference type="EMBL" id="OZC06704.1"/>
    </source>
</evidence>
<evidence type="ECO:0000313" key="12">
    <source>
        <dbReference type="Proteomes" id="UP000242913"/>
    </source>
</evidence>
<keyword evidence="12" id="KW-1185">Reference proteome</keyword>
<dbReference type="GO" id="GO:0005737">
    <property type="term" value="C:cytoplasm"/>
    <property type="evidence" value="ECO:0007669"/>
    <property type="project" value="TreeGrafter"/>
</dbReference>
<dbReference type="SUPFAM" id="SSF56112">
    <property type="entry name" value="Protein kinase-like (PK-like)"/>
    <property type="match status" value="1"/>
</dbReference>
<dbReference type="EMBL" id="KZ270072">
    <property type="protein sequence ID" value="OZC06704.1"/>
    <property type="molecule type" value="Genomic_DNA"/>
</dbReference>
<dbReference type="GO" id="GO:0005524">
    <property type="term" value="F:ATP binding"/>
    <property type="evidence" value="ECO:0007669"/>
    <property type="project" value="UniProtKB-UniRule"/>
</dbReference>
<sequence>MVRRRFMSKGNATFVDGLDKTVLKQFAEQDSLFRRTAMFANILNDVLSQKRDSSQSDLCKMKKKEGRRRAKPIDRTNITAEELEYQRLLNEIKEAEEYELVVERDSNSNLCKDGLSKMTKSQIQSEASKFFSSFLQASSKISGYGKAYSKEEQENEVAKENFDKSKHSNDLSLEKSRIVNQLDITGSPLIFIVHPSEPTTSTPLQATRSTCKSRLHQDMFKFDHDTQLSPIINKEDIVCDGSGRAASKTCLRFDGNDEVKRKSDIETIDCHQSASEARILTTLQESSPQLTILNSPGHWGFRNEEYEYENVTTSEHGERSLSLYDGTGENKPFYLNGFPWTARYAKRRDYKQELFHLCTQKSIQPWRLRKTILDLSNPIKLGEGTFGEVFRVNYKSEVVALKVIPIGGTKMINGDKQKSFRDITAELIVSKELSDLKQTEDGYSTQGFIHLMGAVVVKGSYPKSLVIAWEQYDKRMKSENDHPCIFDSSQHFLLLAFEDGGIDLEKYVIANVLQAYSIIYQVLLALSVAEYRLSFEHRDLHCGNILIRNVQSDAVVKTDYNGAEISVCTYGVEVKIIDFTLSRMSKGTSTIFFDLAKDDELFAGENCLQYEIYRAMRMVNKNNWFPFCSMTNVLWLIYLVRYLYDSMDEKSIGSQSERKDFIYHFKDLHRYASLSEWLAEKANKRNDFIAIVKENH</sequence>
<accession>A0A238BNV7</accession>
<keyword evidence="4 9" id="KW-0547">Nucleotide-binding</keyword>
<evidence type="ECO:0000256" key="4">
    <source>
        <dbReference type="ARBA" id="ARBA00022741"/>
    </source>
</evidence>
<dbReference type="PROSITE" id="PS50011">
    <property type="entry name" value="PROTEIN_KINASE_DOM"/>
    <property type="match status" value="1"/>
</dbReference>
<dbReference type="GO" id="GO:0000278">
    <property type="term" value="P:mitotic cell cycle"/>
    <property type="evidence" value="ECO:0007669"/>
    <property type="project" value="TreeGrafter"/>
</dbReference>
<dbReference type="Proteomes" id="UP000242913">
    <property type="component" value="Unassembled WGS sequence"/>
</dbReference>
<dbReference type="GO" id="GO:0072354">
    <property type="term" value="F:histone H3T3 kinase activity"/>
    <property type="evidence" value="ECO:0007669"/>
    <property type="project" value="TreeGrafter"/>
</dbReference>
<evidence type="ECO:0000256" key="5">
    <source>
        <dbReference type="ARBA" id="ARBA00022777"/>
    </source>
</evidence>
<dbReference type="InterPro" id="IPR011009">
    <property type="entry name" value="Kinase-like_dom_sf"/>
</dbReference>
<dbReference type="GO" id="GO:0005634">
    <property type="term" value="C:nucleus"/>
    <property type="evidence" value="ECO:0007669"/>
    <property type="project" value="TreeGrafter"/>
</dbReference>
<keyword evidence="5" id="KW-0418">Kinase</keyword>
<feature type="domain" description="Protein kinase" evidence="10">
    <location>
        <begin position="375"/>
        <end position="696"/>
    </location>
</feature>
<comment type="catalytic activity">
    <reaction evidence="7">
        <text>L-threonyl-[protein] + ATP = O-phospho-L-threonyl-[protein] + ADP + H(+)</text>
        <dbReference type="Rhea" id="RHEA:46608"/>
        <dbReference type="Rhea" id="RHEA-COMP:11060"/>
        <dbReference type="Rhea" id="RHEA-COMP:11605"/>
        <dbReference type="ChEBI" id="CHEBI:15378"/>
        <dbReference type="ChEBI" id="CHEBI:30013"/>
        <dbReference type="ChEBI" id="CHEBI:30616"/>
        <dbReference type="ChEBI" id="CHEBI:61977"/>
        <dbReference type="ChEBI" id="CHEBI:456216"/>
        <dbReference type="EC" id="2.7.11.1"/>
    </reaction>
</comment>